<dbReference type="Proteomes" id="UP000009309">
    <property type="component" value="Unassembled WGS sequence"/>
</dbReference>
<accession>I2GBS0</accession>
<organism evidence="1 2">
    <name type="scientific">Fibrisoma limi BUZ 3</name>
    <dbReference type="NCBI Taxonomy" id="1185876"/>
    <lineage>
        <taxon>Bacteria</taxon>
        <taxon>Pseudomonadati</taxon>
        <taxon>Bacteroidota</taxon>
        <taxon>Cytophagia</taxon>
        <taxon>Cytophagales</taxon>
        <taxon>Spirosomataceae</taxon>
        <taxon>Fibrisoma</taxon>
    </lineage>
</organism>
<name>I2GBS0_9BACT</name>
<keyword evidence="2" id="KW-1185">Reference proteome</keyword>
<dbReference type="EMBL" id="CAIT01000004">
    <property type="protein sequence ID" value="CCH51344.1"/>
    <property type="molecule type" value="Genomic_DNA"/>
</dbReference>
<reference evidence="1 2" key="1">
    <citation type="journal article" date="2012" name="J. Bacteriol.">
        <title>Genome Sequence of the Filamentous Bacterium Fibrisoma limi BUZ 3T.</title>
        <authorList>
            <person name="Filippini M."/>
            <person name="Qi W."/>
            <person name="Jaenicke S."/>
            <person name="Goesmann A."/>
            <person name="Smits T.H."/>
            <person name="Bagheri H.C."/>
        </authorList>
    </citation>
    <scope>NUCLEOTIDE SEQUENCE [LARGE SCALE GENOMIC DNA]</scope>
    <source>
        <strain evidence="2">BUZ 3T</strain>
    </source>
</reference>
<evidence type="ECO:0000313" key="2">
    <source>
        <dbReference type="Proteomes" id="UP000009309"/>
    </source>
</evidence>
<dbReference type="AlphaFoldDB" id="I2GBS0"/>
<gene>
    <name evidence="1" type="ORF">BN8_00263</name>
</gene>
<comment type="caution">
    <text evidence="1">The sequence shown here is derived from an EMBL/GenBank/DDBJ whole genome shotgun (WGS) entry which is preliminary data.</text>
</comment>
<sequence>MKPGPSAGRLDSDLSSEGMVCRLLTYHFVRRQQIRPKDQQTLTNQC</sequence>
<proteinExistence type="predicted"/>
<evidence type="ECO:0000313" key="1">
    <source>
        <dbReference type="EMBL" id="CCH51344.1"/>
    </source>
</evidence>
<protein>
    <submittedName>
        <fullName evidence="1">Uncharacterized protein</fullName>
    </submittedName>
</protein>